<evidence type="ECO:0000313" key="15">
    <source>
        <dbReference type="Proteomes" id="UP000012073"/>
    </source>
</evidence>
<keyword evidence="15" id="KW-1185">Reference proteome</keyword>
<accession>R7QUM7</accession>
<comment type="similarity">
    <text evidence="2">Belongs to the class-II aminoacyl-tRNA synthetase family.</text>
</comment>
<evidence type="ECO:0000256" key="5">
    <source>
        <dbReference type="ARBA" id="ARBA00022490"/>
    </source>
</evidence>
<dbReference type="PROSITE" id="PS50862">
    <property type="entry name" value="AA_TRNA_LIGASE_II"/>
    <property type="match status" value="1"/>
</dbReference>
<sequence>MLELEASCLTPEPVLKASGHVDKFSDLMVKDAVTGTCYRADHLLRDHLVSLLQDTQSDLTQGQREEIEALRERLDELSQKEMDEMLSMYGAKAPETSNALTPAYPFNLMFATQIGPSGLLPGYLRPETAQGIFVNFKRLLEYMGGKLPFACAQIGLSFRNEISPRAGLLRVREFQQAEIEHFVNAEDKTHPKFGNIRDVKINMYGRSQQMRPPYKPIVTSIGAAVDEGIIANETLGYFIGRTAVLVDKIGMKWEHVRFRQHLEHEMAHYASDCWDLEINCSYGWVECAGLADRSAFDLGNHSEKSGQELTAREVYAEPRHREVLAAIPNKGLLGRTFKKDAQTIMKSLASMEEAELLALQAALASKGKASVIGFEVTKDQITFKVEKRTETGRNYYPSVIEPSFGVGRLLYCLWEHCYYVREGGEGEDGSAIRAVLGLRPSMAPVKCAVLPLSKNALFEDMVKEVGQLLGRAGLINRVDDSGQSIGRRYARADEIGTPFGITVDFKSTEDRTVTVRERDSTKQIRCTIENAVETIRELVAERKTWAQVCDQFGVIEDV</sequence>
<evidence type="ECO:0000313" key="14">
    <source>
        <dbReference type="EMBL" id="CDF41030.1"/>
    </source>
</evidence>
<evidence type="ECO:0000256" key="1">
    <source>
        <dbReference type="ARBA" id="ARBA00004496"/>
    </source>
</evidence>
<evidence type="ECO:0000256" key="4">
    <source>
        <dbReference type="ARBA" id="ARBA00012829"/>
    </source>
</evidence>
<dbReference type="InterPro" id="IPR045864">
    <property type="entry name" value="aa-tRNA-synth_II/BPL/LPL"/>
</dbReference>
<dbReference type="InterPro" id="IPR006195">
    <property type="entry name" value="aa-tRNA-synth_II"/>
</dbReference>
<dbReference type="EC" id="6.1.1.14" evidence="4"/>
<dbReference type="InterPro" id="IPR036621">
    <property type="entry name" value="Anticodon-bd_dom_sf"/>
</dbReference>
<dbReference type="GeneID" id="17319039"/>
<dbReference type="FunFam" id="3.30.40.230:FF:000001">
    <property type="entry name" value="Glycine--tRNA ligase"/>
    <property type="match status" value="1"/>
</dbReference>
<keyword evidence="10" id="KW-0648">Protein biosynthesis</keyword>
<evidence type="ECO:0000256" key="10">
    <source>
        <dbReference type="ARBA" id="ARBA00022917"/>
    </source>
</evidence>
<dbReference type="KEGG" id="ccp:CHC_T00007645001"/>
<dbReference type="Pfam" id="PF03129">
    <property type="entry name" value="HGTP_anticodon"/>
    <property type="match status" value="1"/>
</dbReference>
<feature type="domain" description="Aminoacyl-transfer RNA synthetases class-II family profile" evidence="13">
    <location>
        <begin position="70"/>
        <end position="444"/>
    </location>
</feature>
<dbReference type="NCBIfam" id="NF003211">
    <property type="entry name" value="PRK04173.1"/>
    <property type="match status" value="1"/>
</dbReference>
<dbReference type="GO" id="GO:0004820">
    <property type="term" value="F:glycine-tRNA ligase activity"/>
    <property type="evidence" value="ECO:0007669"/>
    <property type="project" value="UniProtKB-EC"/>
</dbReference>
<reference evidence="15" key="1">
    <citation type="journal article" date="2013" name="Proc. Natl. Acad. Sci. U.S.A.">
        <title>Genome structure and metabolic features in the red seaweed Chondrus crispus shed light on evolution of the Archaeplastida.</title>
        <authorList>
            <person name="Collen J."/>
            <person name="Porcel B."/>
            <person name="Carre W."/>
            <person name="Ball S.G."/>
            <person name="Chaparro C."/>
            <person name="Tonon T."/>
            <person name="Barbeyron T."/>
            <person name="Michel G."/>
            <person name="Noel B."/>
            <person name="Valentin K."/>
            <person name="Elias M."/>
            <person name="Artiguenave F."/>
            <person name="Arun A."/>
            <person name="Aury J.M."/>
            <person name="Barbosa-Neto J.F."/>
            <person name="Bothwell J.H."/>
            <person name="Bouget F.Y."/>
            <person name="Brillet L."/>
            <person name="Cabello-Hurtado F."/>
            <person name="Capella-Gutierrez S."/>
            <person name="Charrier B."/>
            <person name="Cladiere L."/>
            <person name="Cock J.M."/>
            <person name="Coelho S.M."/>
            <person name="Colleoni C."/>
            <person name="Czjzek M."/>
            <person name="Da Silva C."/>
            <person name="Delage L."/>
            <person name="Denoeud F."/>
            <person name="Deschamps P."/>
            <person name="Dittami S.M."/>
            <person name="Gabaldon T."/>
            <person name="Gachon C.M."/>
            <person name="Groisillier A."/>
            <person name="Herve C."/>
            <person name="Jabbari K."/>
            <person name="Katinka M."/>
            <person name="Kloareg B."/>
            <person name="Kowalczyk N."/>
            <person name="Labadie K."/>
            <person name="Leblanc C."/>
            <person name="Lopez P.J."/>
            <person name="McLachlan D.H."/>
            <person name="Meslet-Cladiere L."/>
            <person name="Moustafa A."/>
            <person name="Nehr Z."/>
            <person name="Nyvall Collen P."/>
            <person name="Panaud O."/>
            <person name="Partensky F."/>
            <person name="Poulain J."/>
            <person name="Rensing S.A."/>
            <person name="Rousvoal S."/>
            <person name="Samson G."/>
            <person name="Symeonidi A."/>
            <person name="Weissenbach J."/>
            <person name="Zambounis A."/>
            <person name="Wincker P."/>
            <person name="Boyen C."/>
        </authorList>
    </citation>
    <scope>NUCLEOTIDE SEQUENCE [LARGE SCALE GENOMIC DNA]</scope>
    <source>
        <strain evidence="15">cv. Stackhouse</strain>
    </source>
</reference>
<dbReference type="PRINTS" id="PR01043">
    <property type="entry name" value="TRNASYNTHGLY"/>
</dbReference>
<dbReference type="GO" id="GO:0070150">
    <property type="term" value="P:mitochondrial glycyl-tRNA aminoacylation"/>
    <property type="evidence" value="ECO:0007669"/>
    <property type="project" value="TreeGrafter"/>
</dbReference>
<dbReference type="InterPro" id="IPR004154">
    <property type="entry name" value="Anticodon-bd"/>
</dbReference>
<comment type="subunit">
    <text evidence="3">Homodimer.</text>
</comment>
<evidence type="ECO:0000256" key="6">
    <source>
        <dbReference type="ARBA" id="ARBA00022598"/>
    </source>
</evidence>
<name>R7QUM7_CHOCR</name>
<comment type="subcellular location">
    <subcellularLocation>
        <location evidence="1">Cytoplasm</location>
    </subcellularLocation>
</comment>
<keyword evidence="8" id="KW-0547">Nucleotide-binding</keyword>
<dbReference type="Gene3D" id="3.30.40.230">
    <property type="match status" value="1"/>
</dbReference>
<evidence type="ECO:0000256" key="11">
    <source>
        <dbReference type="ARBA" id="ARBA00023146"/>
    </source>
</evidence>
<dbReference type="FunFam" id="3.40.50.800:FF:000004">
    <property type="entry name" value="Glycine--tRNA ligase 2"/>
    <property type="match status" value="1"/>
</dbReference>
<dbReference type="OMA" id="HFVNFQR"/>
<dbReference type="Gramene" id="CDF41030">
    <property type="protein sequence ID" value="CDF41030"/>
    <property type="gene ID" value="CHC_T00007645001"/>
</dbReference>
<dbReference type="RefSeq" id="XP_005711324.1">
    <property type="nucleotide sequence ID" value="XM_005711267.1"/>
</dbReference>
<organism evidence="14 15">
    <name type="scientific">Chondrus crispus</name>
    <name type="common">Carrageen Irish moss</name>
    <name type="synonym">Polymorpha crispa</name>
    <dbReference type="NCBI Taxonomy" id="2769"/>
    <lineage>
        <taxon>Eukaryota</taxon>
        <taxon>Rhodophyta</taxon>
        <taxon>Florideophyceae</taxon>
        <taxon>Rhodymeniophycidae</taxon>
        <taxon>Gigartinales</taxon>
        <taxon>Gigartinaceae</taxon>
        <taxon>Chondrus</taxon>
    </lineage>
</organism>
<dbReference type="InterPro" id="IPR002315">
    <property type="entry name" value="tRNA-synt_gly"/>
</dbReference>
<dbReference type="STRING" id="2769.R7QUM7"/>
<dbReference type="InterPro" id="IPR002314">
    <property type="entry name" value="aa-tRNA-synt_IIb"/>
</dbReference>
<dbReference type="GO" id="GO:0005524">
    <property type="term" value="F:ATP binding"/>
    <property type="evidence" value="ECO:0007669"/>
    <property type="project" value="UniProtKB-KW"/>
</dbReference>
<dbReference type="Gene3D" id="3.40.50.800">
    <property type="entry name" value="Anticodon-binding domain"/>
    <property type="match status" value="1"/>
</dbReference>
<keyword evidence="6" id="KW-0436">Ligase</keyword>
<dbReference type="CDD" id="cd00858">
    <property type="entry name" value="GlyRS_anticodon"/>
    <property type="match status" value="1"/>
</dbReference>
<dbReference type="SUPFAM" id="SSF52954">
    <property type="entry name" value="Class II aaRS ABD-related"/>
    <property type="match status" value="1"/>
</dbReference>
<evidence type="ECO:0000256" key="8">
    <source>
        <dbReference type="ARBA" id="ARBA00022741"/>
    </source>
</evidence>
<dbReference type="InterPro" id="IPR027031">
    <property type="entry name" value="Gly-tRNA_synthase/POLG2"/>
</dbReference>
<dbReference type="SUPFAM" id="SSF55681">
    <property type="entry name" value="Class II aaRS and biotin synthetases"/>
    <property type="match status" value="1"/>
</dbReference>
<dbReference type="PANTHER" id="PTHR10745">
    <property type="entry name" value="GLYCYL-TRNA SYNTHETASE/DNA POLYMERASE SUBUNIT GAMMA-2"/>
    <property type="match status" value="1"/>
</dbReference>
<dbReference type="Gene3D" id="3.30.720.200">
    <property type="match status" value="1"/>
</dbReference>
<proteinExistence type="inferred from homology"/>
<evidence type="ECO:0000256" key="9">
    <source>
        <dbReference type="ARBA" id="ARBA00022840"/>
    </source>
</evidence>
<evidence type="ECO:0000256" key="3">
    <source>
        <dbReference type="ARBA" id="ARBA00011738"/>
    </source>
</evidence>
<dbReference type="EMBL" id="HG002301">
    <property type="protein sequence ID" value="CDF41030.1"/>
    <property type="molecule type" value="Genomic_DNA"/>
</dbReference>
<dbReference type="GO" id="GO:0005739">
    <property type="term" value="C:mitochondrion"/>
    <property type="evidence" value="ECO:0007669"/>
    <property type="project" value="TreeGrafter"/>
</dbReference>
<dbReference type="Proteomes" id="UP000012073">
    <property type="component" value="Unassembled WGS sequence"/>
</dbReference>
<dbReference type="FunFam" id="3.30.720.200:FF:000001">
    <property type="entry name" value="Glycine--tRNA ligase 2"/>
    <property type="match status" value="1"/>
</dbReference>
<evidence type="ECO:0000256" key="7">
    <source>
        <dbReference type="ARBA" id="ARBA00022679"/>
    </source>
</evidence>
<keyword evidence="5" id="KW-0963">Cytoplasm</keyword>
<dbReference type="PANTHER" id="PTHR10745:SF0">
    <property type="entry name" value="GLYCINE--TRNA LIGASE"/>
    <property type="match status" value="1"/>
</dbReference>
<dbReference type="OrthoDB" id="57698at2759"/>
<dbReference type="GO" id="GO:0016740">
    <property type="term" value="F:transferase activity"/>
    <property type="evidence" value="ECO:0007669"/>
    <property type="project" value="UniProtKB-KW"/>
</dbReference>
<dbReference type="PhylomeDB" id="R7QUM7"/>
<dbReference type="NCBIfam" id="TIGR00389">
    <property type="entry name" value="glyS_dimeric"/>
    <property type="match status" value="1"/>
</dbReference>
<dbReference type="Pfam" id="PF00587">
    <property type="entry name" value="tRNA-synt_2b"/>
    <property type="match status" value="1"/>
</dbReference>
<protein>
    <recommendedName>
        <fullName evidence="4">glycine--tRNA ligase</fullName>
        <ecNumber evidence="4">6.1.1.14</ecNumber>
    </recommendedName>
    <alternativeName>
        <fullName evidence="12">Diadenosine tetraphosphate synthetase</fullName>
    </alternativeName>
</protein>
<keyword evidence="9" id="KW-0067">ATP-binding</keyword>
<gene>
    <name evidence="14" type="ORF">CHC_T00007645001</name>
</gene>
<dbReference type="Gene3D" id="3.30.930.10">
    <property type="entry name" value="Bira Bifunctional Protein, Domain 2"/>
    <property type="match status" value="1"/>
</dbReference>
<evidence type="ECO:0000256" key="12">
    <source>
        <dbReference type="ARBA" id="ARBA00030057"/>
    </source>
</evidence>
<evidence type="ECO:0000256" key="2">
    <source>
        <dbReference type="ARBA" id="ARBA00008226"/>
    </source>
</evidence>
<dbReference type="AlphaFoldDB" id="R7QUM7"/>
<dbReference type="FunFam" id="3.30.930.10:FF:000010">
    <property type="entry name" value="Glycyl-tRNA synthetase 1"/>
    <property type="match status" value="1"/>
</dbReference>
<evidence type="ECO:0000259" key="13">
    <source>
        <dbReference type="PROSITE" id="PS50862"/>
    </source>
</evidence>
<keyword evidence="11" id="KW-0030">Aminoacyl-tRNA synthetase</keyword>
<keyword evidence="7" id="KW-0808">Transferase</keyword>